<protein>
    <recommendedName>
        <fullName evidence="7">TauD/TfdA-like domain-containing protein</fullName>
    </recommendedName>
</protein>
<dbReference type="Gene3D" id="3.30.2020.30">
    <property type="match status" value="1"/>
</dbReference>
<dbReference type="PANTHER" id="PTHR10696">
    <property type="entry name" value="GAMMA-BUTYROBETAINE HYDROXYLASE-RELATED"/>
    <property type="match status" value="1"/>
</dbReference>
<dbReference type="GO" id="GO:0046872">
    <property type="term" value="F:metal ion binding"/>
    <property type="evidence" value="ECO:0007669"/>
    <property type="project" value="UniProtKB-KW"/>
</dbReference>
<dbReference type="eggNOG" id="KOG3888">
    <property type="taxonomic scope" value="Eukaryota"/>
</dbReference>
<dbReference type="InterPro" id="IPR003819">
    <property type="entry name" value="TauD/TfdA-like"/>
</dbReference>
<dbReference type="AlphaFoldDB" id="G9A006"/>
<evidence type="ECO:0000256" key="5">
    <source>
        <dbReference type="ARBA" id="ARBA00023002"/>
    </source>
</evidence>
<accession>G9A006</accession>
<dbReference type="GO" id="GO:0045329">
    <property type="term" value="P:carnitine biosynthetic process"/>
    <property type="evidence" value="ECO:0007669"/>
    <property type="project" value="TreeGrafter"/>
</dbReference>
<comment type="similarity">
    <text evidence="2">Belongs to the gamma-BBH/TMLD family.</text>
</comment>
<dbReference type="OrthoDB" id="406634at2759"/>
<dbReference type="GO" id="GO:0005739">
    <property type="term" value="C:mitochondrion"/>
    <property type="evidence" value="ECO:0007669"/>
    <property type="project" value="TreeGrafter"/>
</dbReference>
<dbReference type="KEGG" id="tdl:TDEL_0H03410"/>
<dbReference type="HOGENOM" id="CLU_021859_0_1_1"/>
<evidence type="ECO:0000256" key="4">
    <source>
        <dbReference type="ARBA" id="ARBA00022964"/>
    </source>
</evidence>
<dbReference type="CDD" id="cd00250">
    <property type="entry name" value="CAS_like"/>
    <property type="match status" value="1"/>
</dbReference>
<keyword evidence="4" id="KW-0223">Dioxygenase</keyword>
<organism evidence="8 9">
    <name type="scientific">Torulaspora delbrueckii</name>
    <name type="common">Yeast</name>
    <name type="synonym">Candida colliculosa</name>
    <dbReference type="NCBI Taxonomy" id="4950"/>
    <lineage>
        <taxon>Eukaryota</taxon>
        <taxon>Fungi</taxon>
        <taxon>Dikarya</taxon>
        <taxon>Ascomycota</taxon>
        <taxon>Saccharomycotina</taxon>
        <taxon>Saccharomycetes</taxon>
        <taxon>Saccharomycetales</taxon>
        <taxon>Saccharomycetaceae</taxon>
        <taxon>Torulaspora</taxon>
    </lineage>
</organism>
<dbReference type="InterPro" id="IPR038492">
    <property type="entry name" value="GBBH-like_N_sf"/>
</dbReference>
<keyword evidence="5" id="KW-0560">Oxidoreductase</keyword>
<dbReference type="InterPro" id="IPR050411">
    <property type="entry name" value="AlphaKG_dependent_hydroxylases"/>
</dbReference>
<dbReference type="FunCoup" id="G9A006">
    <property type="interactions" value="722"/>
</dbReference>
<sequence length="464" mass="52994">MLLRTAGRTTNRLTAFTRLTRGLTSINPPPGPIENLPSAHNGKILKTHFTDESTTITFITKDSPGHEPFTVTFNNLFLRDSSRSEKSVDPKSGQKLFTTGHLVSDPDSTVPKQVEISPDSQSVAINWKDGDHYRYSLDFIYKFKGSTFVTDALRNTVSKHKPVLWDKKTLKGHMEDLVSVNYDGFMKNEEQLYKALTTLQKYGLALINNVPKGNEDAVKDICERVGPIRNTIYGETFDVKSNITTTSNIAYSNLALPLHMDLLYMENVPGFQLLHSINNSPDEAGGVNIFVDAFHAARHVREQDAEGYEAMQHVPVNYQYSKDGHCYYQSRPMIEQYDSNESNTLMGNYEYLIKRVYYSPPFQAPFTVGIYEKAPETNTSKGKVTERFLFRDFAHGIGLFDQFINKAENQFKIKLPENTCVIFNNTRILHARTAFKSSDRWLKGCYLDRDSFKSRLKYLEQKYK</sequence>
<evidence type="ECO:0000259" key="7">
    <source>
        <dbReference type="Pfam" id="PF02668"/>
    </source>
</evidence>
<keyword evidence="6" id="KW-0408">Iron</keyword>
<name>G9A006_TORDE</name>
<dbReference type="EMBL" id="HE616749">
    <property type="protein sequence ID" value="CCE94200.1"/>
    <property type="molecule type" value="Genomic_DNA"/>
</dbReference>
<dbReference type="PANTHER" id="PTHR10696:SF25">
    <property type="entry name" value="OXIDOREDUCTASE AIM17-RELATED"/>
    <property type="match status" value="1"/>
</dbReference>
<evidence type="ECO:0000256" key="3">
    <source>
        <dbReference type="ARBA" id="ARBA00022723"/>
    </source>
</evidence>
<keyword evidence="3" id="KW-0479">Metal-binding</keyword>
<dbReference type="RefSeq" id="XP_003683411.1">
    <property type="nucleotide sequence ID" value="XM_003683363.1"/>
</dbReference>
<evidence type="ECO:0000313" key="8">
    <source>
        <dbReference type="EMBL" id="CCE94200.1"/>
    </source>
</evidence>
<evidence type="ECO:0000256" key="6">
    <source>
        <dbReference type="ARBA" id="ARBA00023004"/>
    </source>
</evidence>
<dbReference type="Proteomes" id="UP000005627">
    <property type="component" value="Chromosome 8"/>
</dbReference>
<dbReference type="GeneID" id="11501443"/>
<gene>
    <name evidence="8" type="primary">TDEL0H03410</name>
    <name evidence="8" type="ORF">TDEL_0H03410</name>
</gene>
<dbReference type="Gene3D" id="3.60.130.10">
    <property type="entry name" value="Clavaminate synthase-like"/>
    <property type="match status" value="1"/>
</dbReference>
<dbReference type="SUPFAM" id="SSF51197">
    <property type="entry name" value="Clavaminate synthase-like"/>
    <property type="match status" value="1"/>
</dbReference>
<evidence type="ECO:0000313" key="9">
    <source>
        <dbReference type="Proteomes" id="UP000005627"/>
    </source>
</evidence>
<evidence type="ECO:0000256" key="1">
    <source>
        <dbReference type="ARBA" id="ARBA00001954"/>
    </source>
</evidence>
<comment type="cofactor">
    <cofactor evidence="1">
        <name>Fe(2+)</name>
        <dbReference type="ChEBI" id="CHEBI:29033"/>
    </cofactor>
</comment>
<dbReference type="InterPro" id="IPR042098">
    <property type="entry name" value="TauD-like_sf"/>
</dbReference>
<dbReference type="STRING" id="1076872.G9A006"/>
<proteinExistence type="inferred from homology"/>
<keyword evidence="9" id="KW-1185">Reference proteome</keyword>
<feature type="domain" description="TauD/TfdA-like" evidence="7">
    <location>
        <begin position="179"/>
        <end position="446"/>
    </location>
</feature>
<evidence type="ECO:0000256" key="2">
    <source>
        <dbReference type="ARBA" id="ARBA00008654"/>
    </source>
</evidence>
<dbReference type="InParanoid" id="G9A006"/>
<dbReference type="Pfam" id="PF02668">
    <property type="entry name" value="TauD"/>
    <property type="match status" value="1"/>
</dbReference>
<reference evidence="8 9" key="1">
    <citation type="journal article" date="2011" name="Proc. Natl. Acad. Sci. U.S.A.">
        <title>Evolutionary erosion of yeast sex chromosomes by mating-type switching accidents.</title>
        <authorList>
            <person name="Gordon J.L."/>
            <person name="Armisen D."/>
            <person name="Proux-Wera E."/>
            <person name="Oheigeartaigh S.S."/>
            <person name="Byrne K.P."/>
            <person name="Wolfe K.H."/>
        </authorList>
    </citation>
    <scope>NUCLEOTIDE SEQUENCE [LARGE SCALE GENOMIC DNA]</scope>
    <source>
        <strain evidence="9">ATCC 10662 / CBS 1146 / NBRC 0425 / NCYC 2629 / NRRL Y-866</strain>
    </source>
</reference>
<dbReference type="GO" id="GO:0007005">
    <property type="term" value="P:mitochondrion organization"/>
    <property type="evidence" value="ECO:0007669"/>
    <property type="project" value="EnsemblFungi"/>
</dbReference>
<dbReference type="GO" id="GO:0051213">
    <property type="term" value="F:dioxygenase activity"/>
    <property type="evidence" value="ECO:0007669"/>
    <property type="project" value="UniProtKB-KW"/>
</dbReference>